<evidence type="ECO:0000256" key="2">
    <source>
        <dbReference type="ARBA" id="ARBA00023012"/>
    </source>
</evidence>
<dbReference type="PROSITE" id="PS50110">
    <property type="entry name" value="RESPONSE_REGULATORY"/>
    <property type="match status" value="1"/>
</dbReference>
<keyword evidence="2" id="KW-0902">Two-component regulatory system</keyword>
<evidence type="ECO:0000256" key="5">
    <source>
        <dbReference type="ARBA" id="ARBA00023163"/>
    </source>
</evidence>
<evidence type="ECO:0000259" key="8">
    <source>
        <dbReference type="PROSITE" id="PS50110"/>
    </source>
</evidence>
<name>A0A165MHV1_PELLU</name>
<dbReference type="InterPro" id="IPR036388">
    <property type="entry name" value="WH-like_DNA-bd_sf"/>
</dbReference>
<dbReference type="CDD" id="cd00383">
    <property type="entry name" value="trans_reg_C"/>
    <property type="match status" value="1"/>
</dbReference>
<reference evidence="10 11" key="1">
    <citation type="submission" date="2016-03" db="EMBL/GenBank/DDBJ databases">
        <title>Speciation and ecological success in dimly lit waters: horizontal gene transfer in a green sulfur bacteria bloom unveiled by metagenomic assembly.</title>
        <authorList>
            <person name="Llorens-Mares T."/>
            <person name="Liu Z."/>
            <person name="Allen L.Z."/>
            <person name="Rusch D.B."/>
            <person name="Craig M.T."/>
            <person name="Dupont C.L."/>
            <person name="Bryant D.A."/>
            <person name="Casamayor E.O."/>
        </authorList>
    </citation>
    <scope>NUCLEOTIDE SEQUENCE [LARGE SCALE GENOMIC DNA]</scope>
    <source>
        <strain evidence="10">CIII</strain>
    </source>
</reference>
<proteinExistence type="predicted"/>
<dbReference type="Gene3D" id="3.40.50.2300">
    <property type="match status" value="1"/>
</dbReference>
<dbReference type="AlphaFoldDB" id="A0A165MHV1"/>
<organism evidence="10 11">
    <name type="scientific">Pelodictyon luteolum</name>
    <dbReference type="NCBI Taxonomy" id="1100"/>
    <lineage>
        <taxon>Bacteria</taxon>
        <taxon>Pseudomonadati</taxon>
        <taxon>Chlorobiota</taxon>
        <taxon>Chlorobiia</taxon>
        <taxon>Chlorobiales</taxon>
        <taxon>Chlorobiaceae</taxon>
        <taxon>Chlorobium/Pelodictyon group</taxon>
        <taxon>Pelodictyon</taxon>
    </lineage>
</organism>
<dbReference type="PANTHER" id="PTHR48111:SF1">
    <property type="entry name" value="TWO-COMPONENT RESPONSE REGULATOR ORR33"/>
    <property type="match status" value="1"/>
</dbReference>
<dbReference type="EMBL" id="LVWG01000003">
    <property type="protein sequence ID" value="KZK75262.1"/>
    <property type="molecule type" value="Genomic_DNA"/>
</dbReference>
<dbReference type="GO" id="GO:0005829">
    <property type="term" value="C:cytosol"/>
    <property type="evidence" value="ECO:0007669"/>
    <property type="project" value="TreeGrafter"/>
</dbReference>
<dbReference type="InterPro" id="IPR001867">
    <property type="entry name" value="OmpR/PhoB-type_DNA-bd"/>
</dbReference>
<dbReference type="InterPro" id="IPR011006">
    <property type="entry name" value="CheY-like_superfamily"/>
</dbReference>
<evidence type="ECO:0000256" key="6">
    <source>
        <dbReference type="PROSITE-ProRule" id="PRU00169"/>
    </source>
</evidence>
<dbReference type="GO" id="GO:0032993">
    <property type="term" value="C:protein-DNA complex"/>
    <property type="evidence" value="ECO:0007669"/>
    <property type="project" value="TreeGrafter"/>
</dbReference>
<dbReference type="InterPro" id="IPR001789">
    <property type="entry name" value="Sig_transdc_resp-reg_receiver"/>
</dbReference>
<dbReference type="Gene3D" id="1.10.10.10">
    <property type="entry name" value="Winged helix-like DNA-binding domain superfamily/Winged helix DNA-binding domain"/>
    <property type="match status" value="1"/>
</dbReference>
<accession>A0A165MHV1</accession>
<keyword evidence="3" id="KW-0805">Transcription regulation</keyword>
<sequence>MVPLFPLPSDGSRGILIVEDDADLADSLAAYLRFDGYVVTVVGSAFACYRALGVTGYALAILDLSLPDQDGLVLAKYLRFNTSMRIIILTARTSIDDRAMGYDAGADEYFGKPVDFQELSAAVSRLLMSSGADDGVASHGWTLLNSTWELVSPMGDRYVLTSKEFSLVQALAFGIGVVVPHEELLRALGYTNDEYGRRSLETIMYRLRKKITQDDGIPIKTSHGSGYTFTAPLALV</sequence>
<dbReference type="SUPFAM" id="SSF46894">
    <property type="entry name" value="C-terminal effector domain of the bipartite response regulators"/>
    <property type="match status" value="1"/>
</dbReference>
<dbReference type="InterPro" id="IPR016032">
    <property type="entry name" value="Sig_transdc_resp-reg_C-effctor"/>
</dbReference>
<feature type="DNA-binding region" description="OmpR/PhoB-type" evidence="7">
    <location>
        <begin position="133"/>
        <end position="231"/>
    </location>
</feature>
<dbReference type="SMART" id="SM00448">
    <property type="entry name" value="REC"/>
    <property type="match status" value="1"/>
</dbReference>
<dbReference type="InterPro" id="IPR039420">
    <property type="entry name" value="WalR-like"/>
</dbReference>
<dbReference type="SUPFAM" id="SSF52172">
    <property type="entry name" value="CheY-like"/>
    <property type="match status" value="1"/>
</dbReference>
<evidence type="ECO:0000256" key="3">
    <source>
        <dbReference type="ARBA" id="ARBA00023015"/>
    </source>
</evidence>
<dbReference type="Pfam" id="PF00486">
    <property type="entry name" value="Trans_reg_C"/>
    <property type="match status" value="1"/>
</dbReference>
<evidence type="ECO:0000256" key="1">
    <source>
        <dbReference type="ARBA" id="ARBA00022553"/>
    </source>
</evidence>
<dbReference type="GO" id="GO:0006355">
    <property type="term" value="P:regulation of DNA-templated transcription"/>
    <property type="evidence" value="ECO:0007669"/>
    <property type="project" value="InterPro"/>
</dbReference>
<dbReference type="PROSITE" id="PS51755">
    <property type="entry name" value="OMPR_PHOB"/>
    <property type="match status" value="1"/>
</dbReference>
<evidence type="ECO:0000313" key="10">
    <source>
        <dbReference type="EMBL" id="KZK75262.1"/>
    </source>
</evidence>
<protein>
    <recommendedName>
        <fullName evidence="12">Two component transcriptional regulator, winged helix family</fullName>
    </recommendedName>
</protein>
<evidence type="ECO:0008006" key="12">
    <source>
        <dbReference type="Google" id="ProtNLM"/>
    </source>
</evidence>
<evidence type="ECO:0000256" key="4">
    <source>
        <dbReference type="ARBA" id="ARBA00023125"/>
    </source>
</evidence>
<feature type="domain" description="Response regulatory" evidence="8">
    <location>
        <begin position="14"/>
        <end position="127"/>
    </location>
</feature>
<dbReference type="Pfam" id="PF00072">
    <property type="entry name" value="Response_reg"/>
    <property type="match status" value="1"/>
</dbReference>
<keyword evidence="1 6" id="KW-0597">Phosphoprotein</keyword>
<gene>
    <name evidence="10" type="ORF">A3K90_05665</name>
</gene>
<keyword evidence="4 7" id="KW-0238">DNA-binding</keyword>
<dbReference type="RefSeq" id="WP_303680620.1">
    <property type="nucleotide sequence ID" value="NZ_LVWG01000003.1"/>
</dbReference>
<evidence type="ECO:0000259" key="9">
    <source>
        <dbReference type="PROSITE" id="PS51755"/>
    </source>
</evidence>
<comment type="caution">
    <text evidence="10">The sequence shown here is derived from an EMBL/GenBank/DDBJ whole genome shotgun (WGS) entry which is preliminary data.</text>
</comment>
<dbReference type="GO" id="GO:0000156">
    <property type="term" value="F:phosphorelay response regulator activity"/>
    <property type="evidence" value="ECO:0007669"/>
    <property type="project" value="TreeGrafter"/>
</dbReference>
<dbReference type="GO" id="GO:0000976">
    <property type="term" value="F:transcription cis-regulatory region binding"/>
    <property type="evidence" value="ECO:0007669"/>
    <property type="project" value="TreeGrafter"/>
</dbReference>
<evidence type="ECO:0000313" key="11">
    <source>
        <dbReference type="Proteomes" id="UP000076481"/>
    </source>
</evidence>
<feature type="domain" description="OmpR/PhoB-type" evidence="9">
    <location>
        <begin position="133"/>
        <end position="231"/>
    </location>
</feature>
<dbReference type="SMART" id="SM00862">
    <property type="entry name" value="Trans_reg_C"/>
    <property type="match status" value="1"/>
</dbReference>
<dbReference type="Proteomes" id="UP000076481">
    <property type="component" value="Unassembled WGS sequence"/>
</dbReference>
<feature type="modified residue" description="4-aspartylphosphate" evidence="6">
    <location>
        <position position="63"/>
    </location>
</feature>
<keyword evidence="5" id="KW-0804">Transcription</keyword>
<dbReference type="PANTHER" id="PTHR48111">
    <property type="entry name" value="REGULATOR OF RPOS"/>
    <property type="match status" value="1"/>
</dbReference>
<evidence type="ECO:0000256" key="7">
    <source>
        <dbReference type="PROSITE-ProRule" id="PRU01091"/>
    </source>
</evidence>